<evidence type="ECO:0000313" key="3">
    <source>
        <dbReference type="Proteomes" id="UP000770661"/>
    </source>
</evidence>
<dbReference type="PANTHER" id="PTHR36170">
    <property type="entry name" value="CENTROSOMAL PROTEIN OF 89 KDA"/>
    <property type="match status" value="1"/>
</dbReference>
<dbReference type="EMBL" id="JACEEZ010000269">
    <property type="protein sequence ID" value="KAG0730348.1"/>
    <property type="molecule type" value="Genomic_DNA"/>
</dbReference>
<reference evidence="2" key="1">
    <citation type="submission" date="2020-07" db="EMBL/GenBank/DDBJ databases">
        <title>The High-quality genome of the commercially important snow crab, Chionoecetes opilio.</title>
        <authorList>
            <person name="Jeong J.-H."/>
            <person name="Ryu S."/>
        </authorList>
    </citation>
    <scope>NUCLEOTIDE SEQUENCE</scope>
    <source>
        <strain evidence="2">MADBK_172401_WGS</strain>
        <tissue evidence="2">Digestive gland</tissue>
    </source>
</reference>
<dbReference type="GO" id="GO:0007005">
    <property type="term" value="P:mitochondrion organization"/>
    <property type="evidence" value="ECO:0007669"/>
    <property type="project" value="InterPro"/>
</dbReference>
<dbReference type="OrthoDB" id="6369898at2759"/>
<dbReference type="GO" id="GO:0005814">
    <property type="term" value="C:centriole"/>
    <property type="evidence" value="ECO:0007669"/>
    <property type="project" value="InterPro"/>
</dbReference>
<evidence type="ECO:0000256" key="1">
    <source>
        <dbReference type="SAM" id="MobiDB-lite"/>
    </source>
</evidence>
<dbReference type="InterPro" id="IPR033545">
    <property type="entry name" value="CEP89"/>
</dbReference>
<proteinExistence type="predicted"/>
<dbReference type="Proteomes" id="UP000770661">
    <property type="component" value="Unassembled WGS sequence"/>
</dbReference>
<dbReference type="AlphaFoldDB" id="A0A8J4YP42"/>
<gene>
    <name evidence="2" type="ORF">GWK47_028447</name>
</gene>
<sequence length="245" mass="27663">MKQNIEEYELQNNSLTSELGTWKAKCIQLEKKCSSLQDQLQGSVPQQDHQMAVKECQRLFEDLRKAYKQESGNMKGKIHAVRSEKQNLAEKLTDTSAYLHGLRGQVSGLKGSLRLGDVATPPVVMLWETRRLPAPHSTTTPRPDQSSRRQDVNKTCRRLPTCLACPELVPADRRKVSETIEHFLLQCLHFHSRHVVLRSQLLTLNVATFDLPALLAAAGVHPSRQHAVIRLTCAFLRKTGQLQCL</sequence>
<accession>A0A8J4YP42</accession>
<comment type="caution">
    <text evidence="2">The sequence shown here is derived from an EMBL/GenBank/DDBJ whole genome shotgun (WGS) entry which is preliminary data.</text>
</comment>
<dbReference type="PANTHER" id="PTHR36170:SF1">
    <property type="entry name" value="CENTROSOMAL PROTEIN OF 89 KDA"/>
    <property type="match status" value="1"/>
</dbReference>
<dbReference type="GO" id="GO:0097539">
    <property type="term" value="C:ciliary transition fiber"/>
    <property type="evidence" value="ECO:0007669"/>
    <property type="project" value="TreeGrafter"/>
</dbReference>
<protein>
    <submittedName>
        <fullName evidence="2">Uncharacterized protein</fullName>
    </submittedName>
</protein>
<organism evidence="2 3">
    <name type="scientific">Chionoecetes opilio</name>
    <name type="common">Atlantic snow crab</name>
    <name type="synonym">Cancer opilio</name>
    <dbReference type="NCBI Taxonomy" id="41210"/>
    <lineage>
        <taxon>Eukaryota</taxon>
        <taxon>Metazoa</taxon>
        <taxon>Ecdysozoa</taxon>
        <taxon>Arthropoda</taxon>
        <taxon>Crustacea</taxon>
        <taxon>Multicrustacea</taxon>
        <taxon>Malacostraca</taxon>
        <taxon>Eumalacostraca</taxon>
        <taxon>Eucarida</taxon>
        <taxon>Decapoda</taxon>
        <taxon>Pleocyemata</taxon>
        <taxon>Brachyura</taxon>
        <taxon>Eubrachyura</taxon>
        <taxon>Majoidea</taxon>
        <taxon>Majidae</taxon>
        <taxon>Chionoecetes</taxon>
    </lineage>
</organism>
<name>A0A8J4YP42_CHIOP</name>
<dbReference type="GO" id="GO:0007268">
    <property type="term" value="P:chemical synaptic transmission"/>
    <property type="evidence" value="ECO:0007669"/>
    <property type="project" value="InterPro"/>
</dbReference>
<dbReference type="GO" id="GO:0045202">
    <property type="term" value="C:synapse"/>
    <property type="evidence" value="ECO:0007669"/>
    <property type="project" value="GOC"/>
</dbReference>
<feature type="region of interest" description="Disordered" evidence="1">
    <location>
        <begin position="131"/>
        <end position="152"/>
    </location>
</feature>
<evidence type="ECO:0000313" key="2">
    <source>
        <dbReference type="EMBL" id="KAG0730348.1"/>
    </source>
</evidence>
<keyword evidence="3" id="KW-1185">Reference proteome</keyword>
<dbReference type="GO" id="GO:0060271">
    <property type="term" value="P:cilium assembly"/>
    <property type="evidence" value="ECO:0007669"/>
    <property type="project" value="InterPro"/>
</dbReference>